<evidence type="ECO:0000313" key="2">
    <source>
        <dbReference type="Proteomes" id="UP000606730"/>
    </source>
</evidence>
<name>A0A917AGD7_9RHOB</name>
<dbReference type="InterPro" id="IPR014710">
    <property type="entry name" value="RmlC-like_jellyroll"/>
</dbReference>
<accession>A0A917AGD7</accession>
<comment type="caution">
    <text evidence="1">The sequence shown here is derived from an EMBL/GenBank/DDBJ whole genome shotgun (WGS) entry which is preliminary data.</text>
</comment>
<dbReference type="Proteomes" id="UP000606730">
    <property type="component" value="Unassembled WGS sequence"/>
</dbReference>
<sequence length="121" mass="13046">MEYLYLTEDADGVSYFKDKAFQLSLADFAPPAPAIYLSDPIKAERFVLVTLPAGWGGAKHPSPRRQIAFCLSGSLEVKAGDGDVRQITSGGIWHMEDVNGSGHTTHVVGSENVNLAIVQLD</sequence>
<dbReference type="EMBL" id="BMKN01000002">
    <property type="protein sequence ID" value="GGE51163.1"/>
    <property type="molecule type" value="Genomic_DNA"/>
</dbReference>
<keyword evidence="2" id="KW-1185">Reference proteome</keyword>
<reference evidence="1" key="2">
    <citation type="submission" date="2020-09" db="EMBL/GenBank/DDBJ databases">
        <authorList>
            <person name="Sun Q."/>
            <person name="Zhou Y."/>
        </authorList>
    </citation>
    <scope>NUCLEOTIDE SEQUENCE</scope>
    <source>
        <strain evidence="1">CGMCC 1.16012</strain>
    </source>
</reference>
<reference evidence="1" key="1">
    <citation type="journal article" date="2014" name="Int. J. Syst. Evol. Microbiol.">
        <title>Complete genome sequence of Corynebacterium casei LMG S-19264T (=DSM 44701T), isolated from a smear-ripened cheese.</title>
        <authorList>
            <consortium name="US DOE Joint Genome Institute (JGI-PGF)"/>
            <person name="Walter F."/>
            <person name="Albersmeier A."/>
            <person name="Kalinowski J."/>
            <person name="Ruckert C."/>
        </authorList>
    </citation>
    <scope>NUCLEOTIDE SEQUENCE</scope>
    <source>
        <strain evidence="1">CGMCC 1.16012</strain>
    </source>
</reference>
<evidence type="ECO:0008006" key="3">
    <source>
        <dbReference type="Google" id="ProtNLM"/>
    </source>
</evidence>
<proteinExistence type="predicted"/>
<dbReference type="RefSeq" id="WP_095594942.1">
    <property type="nucleotide sequence ID" value="NZ_BMKN01000002.1"/>
</dbReference>
<organism evidence="1 2">
    <name type="scientific">Actibacterium pelagium</name>
    <dbReference type="NCBI Taxonomy" id="2029103"/>
    <lineage>
        <taxon>Bacteria</taxon>
        <taxon>Pseudomonadati</taxon>
        <taxon>Pseudomonadota</taxon>
        <taxon>Alphaproteobacteria</taxon>
        <taxon>Rhodobacterales</taxon>
        <taxon>Roseobacteraceae</taxon>
        <taxon>Actibacterium</taxon>
    </lineage>
</organism>
<dbReference type="OrthoDB" id="7509071at2"/>
<evidence type="ECO:0000313" key="1">
    <source>
        <dbReference type="EMBL" id="GGE51163.1"/>
    </source>
</evidence>
<dbReference type="AlphaFoldDB" id="A0A917AGD7"/>
<dbReference type="SUPFAM" id="SSF51182">
    <property type="entry name" value="RmlC-like cupins"/>
    <property type="match status" value="1"/>
</dbReference>
<gene>
    <name evidence="1" type="ORF">GCM10011517_18700</name>
</gene>
<dbReference type="Gene3D" id="2.60.120.10">
    <property type="entry name" value="Jelly Rolls"/>
    <property type="match status" value="1"/>
</dbReference>
<dbReference type="InterPro" id="IPR011051">
    <property type="entry name" value="RmlC_Cupin_sf"/>
</dbReference>
<protein>
    <recommendedName>
        <fullName evidence="3">Cupin domain-containing protein</fullName>
    </recommendedName>
</protein>